<feature type="transmembrane region" description="Helical" evidence="6">
    <location>
        <begin position="378"/>
        <end position="395"/>
    </location>
</feature>
<feature type="region of interest" description="Disordered" evidence="5">
    <location>
        <begin position="198"/>
        <end position="246"/>
    </location>
</feature>
<gene>
    <name evidence="9" type="ORF">BCR42DRAFT_447572</name>
</gene>
<dbReference type="InterPro" id="IPR018820">
    <property type="entry name" value="BRE4-related_DUF2421"/>
</dbReference>
<evidence type="ECO:0000256" key="1">
    <source>
        <dbReference type="ARBA" id="ARBA00004141"/>
    </source>
</evidence>
<reference evidence="9 10" key="1">
    <citation type="submission" date="2016-07" db="EMBL/GenBank/DDBJ databases">
        <title>Pervasive Adenine N6-methylation of Active Genes in Fungi.</title>
        <authorList>
            <consortium name="DOE Joint Genome Institute"/>
            <person name="Mondo S.J."/>
            <person name="Dannebaum R.O."/>
            <person name="Kuo R.C."/>
            <person name="Labutti K."/>
            <person name="Haridas S."/>
            <person name="Kuo A."/>
            <person name="Salamov A."/>
            <person name="Ahrendt S.R."/>
            <person name="Lipzen A."/>
            <person name="Sullivan W."/>
            <person name="Andreopoulos W.B."/>
            <person name="Clum A."/>
            <person name="Lindquist E."/>
            <person name="Daum C."/>
            <person name="Ramamoorthy G.K."/>
            <person name="Gryganskyi A."/>
            <person name="Culley D."/>
            <person name="Magnuson J.K."/>
            <person name="James T.Y."/>
            <person name="O'Malley M.A."/>
            <person name="Stajich J.E."/>
            <person name="Spatafora J.W."/>
            <person name="Visel A."/>
            <person name="Grigoriev I.V."/>
        </authorList>
    </citation>
    <scope>NUCLEOTIDE SEQUENCE [LARGE SCALE GENOMIC DNA]</scope>
    <source>
        <strain evidence="9 10">NRRL 1336</strain>
    </source>
</reference>
<dbReference type="STRING" id="90262.A0A1X2ITZ2"/>
<dbReference type="Proteomes" id="UP000193560">
    <property type="component" value="Unassembled WGS sequence"/>
</dbReference>
<dbReference type="PANTHER" id="PTHR47804:SF1">
    <property type="entry name" value="DUF2421 DOMAIN-CONTAINING PROTEIN"/>
    <property type="match status" value="1"/>
</dbReference>
<feature type="transmembrane region" description="Helical" evidence="6">
    <location>
        <begin position="834"/>
        <end position="853"/>
    </location>
</feature>
<evidence type="ECO:0000256" key="5">
    <source>
        <dbReference type="SAM" id="MobiDB-lite"/>
    </source>
</evidence>
<feature type="domain" description="DUF2421" evidence="7">
    <location>
        <begin position="988"/>
        <end position="1211"/>
    </location>
</feature>
<evidence type="ECO:0000256" key="4">
    <source>
        <dbReference type="ARBA" id="ARBA00023136"/>
    </source>
</evidence>
<dbReference type="PANTHER" id="PTHR47804">
    <property type="entry name" value="60S RIBOSOMAL PROTEIN L19"/>
    <property type="match status" value="1"/>
</dbReference>
<comment type="subcellular location">
    <subcellularLocation>
        <location evidence="1">Membrane</location>
        <topology evidence="1">Multi-pass membrane protein</topology>
    </subcellularLocation>
</comment>
<dbReference type="InterPro" id="IPR052430">
    <property type="entry name" value="IVT-Associated"/>
</dbReference>
<evidence type="ECO:0000313" key="9">
    <source>
        <dbReference type="EMBL" id="ORZ22247.1"/>
    </source>
</evidence>
<dbReference type="Pfam" id="PF13515">
    <property type="entry name" value="FUSC_2"/>
    <property type="match status" value="1"/>
</dbReference>
<dbReference type="EMBL" id="MCGE01000004">
    <property type="protein sequence ID" value="ORZ22247.1"/>
    <property type="molecule type" value="Genomic_DNA"/>
</dbReference>
<dbReference type="AlphaFoldDB" id="A0A1X2ITZ2"/>
<dbReference type="OrthoDB" id="68611at2759"/>
<evidence type="ECO:0000256" key="3">
    <source>
        <dbReference type="ARBA" id="ARBA00022989"/>
    </source>
</evidence>
<comment type="caution">
    <text evidence="9">The sequence shown here is derived from an EMBL/GenBank/DDBJ whole genome shotgun (WGS) entry which is preliminary data.</text>
</comment>
<feature type="compositionally biased region" description="Polar residues" evidence="5">
    <location>
        <begin position="216"/>
        <end position="225"/>
    </location>
</feature>
<evidence type="ECO:0000256" key="2">
    <source>
        <dbReference type="ARBA" id="ARBA00022692"/>
    </source>
</evidence>
<feature type="region of interest" description="Disordered" evidence="5">
    <location>
        <begin position="1"/>
        <end position="21"/>
    </location>
</feature>
<protein>
    <submittedName>
        <fullName evidence="9">Uncharacterized protein</fullName>
    </submittedName>
</protein>
<feature type="transmembrane region" description="Helical" evidence="6">
    <location>
        <begin position="912"/>
        <end position="930"/>
    </location>
</feature>
<keyword evidence="10" id="KW-1185">Reference proteome</keyword>
<evidence type="ECO:0000259" key="8">
    <source>
        <dbReference type="Pfam" id="PF13515"/>
    </source>
</evidence>
<feature type="transmembrane region" description="Helical" evidence="6">
    <location>
        <begin position="889"/>
        <end position="906"/>
    </location>
</feature>
<keyword evidence="4 6" id="KW-0472">Membrane</keyword>
<organism evidence="9 10">
    <name type="scientific">Absidia repens</name>
    <dbReference type="NCBI Taxonomy" id="90262"/>
    <lineage>
        <taxon>Eukaryota</taxon>
        <taxon>Fungi</taxon>
        <taxon>Fungi incertae sedis</taxon>
        <taxon>Mucoromycota</taxon>
        <taxon>Mucoromycotina</taxon>
        <taxon>Mucoromycetes</taxon>
        <taxon>Mucorales</taxon>
        <taxon>Cunninghamellaceae</taxon>
        <taxon>Absidia</taxon>
    </lineage>
</organism>
<feature type="compositionally biased region" description="Basic and acidic residues" evidence="5">
    <location>
        <begin position="1"/>
        <end position="14"/>
    </location>
</feature>
<evidence type="ECO:0000313" key="10">
    <source>
        <dbReference type="Proteomes" id="UP000193560"/>
    </source>
</evidence>
<name>A0A1X2ITZ2_9FUNG</name>
<dbReference type="InterPro" id="IPR049453">
    <property type="entry name" value="Memb_transporter_dom"/>
</dbReference>
<keyword evidence="3 6" id="KW-1133">Transmembrane helix</keyword>
<feature type="transmembrane region" description="Helical" evidence="6">
    <location>
        <begin position="964"/>
        <end position="986"/>
    </location>
</feature>
<feature type="domain" description="Integral membrane bound transporter" evidence="8">
    <location>
        <begin position="856"/>
        <end position="982"/>
    </location>
</feature>
<evidence type="ECO:0000259" key="7">
    <source>
        <dbReference type="Pfam" id="PF10334"/>
    </source>
</evidence>
<feature type="transmembrane region" description="Helical" evidence="6">
    <location>
        <begin position="415"/>
        <end position="433"/>
    </location>
</feature>
<feature type="compositionally biased region" description="Low complexity" evidence="5">
    <location>
        <begin position="202"/>
        <end position="215"/>
    </location>
</feature>
<evidence type="ECO:0000256" key="6">
    <source>
        <dbReference type="SAM" id="Phobius"/>
    </source>
</evidence>
<sequence>MKEKRKDHFLQGEHDEVDTIGPLEALSSEEELETENVTQSRILTTTMTSHSLTPYTHPRSIPANIILPPLTSYQTLFDPQPTPNAESSSFHSTLFFQNWLQPGSSTTSNTTTTGQFFSEQQQAAFLTPQTFYYGSLGSSSYISPSYTSSYFDPNHVDVIMDDGSRQKRTVSLSTMPRFPSLTSILSTRGGADETTHLLTWTSSPHDSSSLSPQQQKRNQSKTQPALPTAKHLTDQQDYFSDSDNSEDELYGAKKKKKKASTMTNILSWLRPPALSTGQKLVLKCSFAYIIGASFTFVPALHKWMNGGVYGYDDSVTRNRVATDMAATVAVFFNPAKTVGGMIEAAGFGWIMTLGALAICLASLWSTDYFLDHLRQTRPSVGTASSLAFIILFPILLREHTLDESQYSRQKIQDTVSIVAIGTAISAAVCFFVWPQTATKKFNFNMNDSLQSLRVLLKLLTKTFLLDADLPDFKANESLAQAIRAHEASFTALQSSLQEARLEWWWWSPLNDNKREGNDDGYERIVKSIQQLALHIGGLRKSCGLQFDRTQHTMSTSTTGTRDGDEVYQVKADDHRRKFERVLKKEHSTQDTTITTVQHISTNDIEPIHDEEHNSNSDNADLVSFIRAVGPTMKSLAFTCKQTIIHLQWHFTPESTKTSTSLSPPPSFATLRRNLGLALELFEQSQQKALERMCRRYTKTSNSKKRPLGTQTTNNPSPFDVHASALAHLPADDVFLVYFFVYCLIAFAKELEVLVTCMEHVFDQTECATSWTYLVSGTIGLFTFTFQSNRNPVYSPNNHHTLDTLHTPTPNDRIHSFRMNLWRFFSWFRQYQVRYAIKAGLTALILSSLAFIPSTQYYFQTYRMEWTLITALAVMTPTVGGTNYIAALQLGATVSGVVIGAVIYRLFSESHVIWSIGLTWLLSLPCFWMVLHKPKYGKFGQFTLLAYTLVILYKYNHPDVDVYDLAYQRCLSVGGGVIIGLVVTTYISPYEARKAMRYGLSDLLLKYSREYYALNGKNNNSSSNNNNDNTIAMMSVNIGTQSSLGDDNATLLELQQDLCNLSTLLNHTPNEPRLKGRFPVETYKVMLRSCQSILDNLVMMRMVMAARENDHRMNDDKNWSDMVGNVVLYFYVLASALQLKTPLPPYLPPADMARKQLMGRSQATTTTKGTIPTPLHDGSSSSYMAYYAYIVLMETMLYDMDQLGYHMKALYGSLIPHWHY</sequence>
<feature type="transmembrane region" description="Helical" evidence="6">
    <location>
        <begin position="346"/>
        <end position="366"/>
    </location>
</feature>
<keyword evidence="2 6" id="KW-0812">Transmembrane</keyword>
<dbReference type="Pfam" id="PF10334">
    <property type="entry name" value="BRE4"/>
    <property type="match status" value="1"/>
</dbReference>
<accession>A0A1X2ITZ2</accession>
<dbReference type="GO" id="GO:0016020">
    <property type="term" value="C:membrane"/>
    <property type="evidence" value="ECO:0007669"/>
    <property type="project" value="UniProtKB-SubCell"/>
</dbReference>
<proteinExistence type="predicted"/>